<evidence type="ECO:0000313" key="3">
    <source>
        <dbReference type="Proteomes" id="UP000095285"/>
    </source>
</evidence>
<keyword evidence="3" id="KW-1185">Reference proteome</keyword>
<dbReference type="SUPFAM" id="SSF53067">
    <property type="entry name" value="Actin-like ATPase domain"/>
    <property type="match status" value="2"/>
</dbReference>
<protein>
    <submittedName>
        <fullName evidence="4">Actin</fullName>
    </submittedName>
</protein>
<accession>A0A1I7VNE9</accession>
<evidence type="ECO:0000313" key="4">
    <source>
        <dbReference type="WBParaSite" id="EN70_4485"/>
    </source>
</evidence>
<organism evidence="3 4">
    <name type="scientific">Loa loa</name>
    <name type="common">Eye worm</name>
    <name type="synonym">Filaria loa</name>
    <dbReference type="NCBI Taxonomy" id="7209"/>
    <lineage>
        <taxon>Eukaryota</taxon>
        <taxon>Metazoa</taxon>
        <taxon>Ecdysozoa</taxon>
        <taxon>Nematoda</taxon>
        <taxon>Chromadorea</taxon>
        <taxon>Rhabditida</taxon>
        <taxon>Spirurina</taxon>
        <taxon>Spiruromorpha</taxon>
        <taxon>Filarioidea</taxon>
        <taxon>Onchocercidae</taxon>
        <taxon>Loa</taxon>
    </lineage>
</organism>
<dbReference type="AlphaFoldDB" id="A0A1I7VNE9"/>
<sequence length="493" mass="55217">MKPNNQIRPERLYSEKEQTLSDPYLRGSGDEQSIYPNSTLIMQISSFHGDVSNDVLIADCRKLRVIMSGGVYGGDEVGALVFDPGSHTFRVGFAGEEFPKGDIPSQVGVREVLDEMDDTVDQNAQKAKMKEYFIGRTFVNVPRPRTEIKSYMKDCMIDDWDIFEQLVDYSYSRVLFSESQYQPVLFSEAAWNTKANREKLTELMFEKYNVPTFYVVKNAVLSCYANGRTAGLILDSGATQTSAVPVFDGYCITHAVVKQPVGGDMIAEQCRLMLEEQKIDLVPSYKIASKEVVNEMEPPVWTEKKNLPEVTKSYETYMEKQILEDLAASVLQCCDTPIDVEFAEKLPSSPFCFPNGYSKEFQAERIKIPEGLFDTTYLKSVNTSSTMSVSQIAATACGMCDIDIRPTMYSGLMVTGGNSLLMGFTERLNHDLAHKCPPTIKLRVYAAPTPMERRFGSWIGGSILASLGAFQQMWISRAEYDDEGKSIVSKKCA</sequence>
<dbReference type="Gene3D" id="2.30.36.70">
    <property type="entry name" value="Actin, Chain A, domain 2"/>
    <property type="match status" value="1"/>
</dbReference>
<evidence type="ECO:0000256" key="2">
    <source>
        <dbReference type="RuleBase" id="RU000487"/>
    </source>
</evidence>
<dbReference type="InterPro" id="IPR004000">
    <property type="entry name" value="Actin"/>
</dbReference>
<dbReference type="eggNOG" id="KOG0679">
    <property type="taxonomic scope" value="Eukaryota"/>
</dbReference>
<dbReference type="Pfam" id="PF00022">
    <property type="entry name" value="Actin"/>
    <property type="match status" value="1"/>
</dbReference>
<dbReference type="CDD" id="cd13395">
    <property type="entry name" value="ASKHA_NBD_Arp4_ACTL6-like"/>
    <property type="match status" value="1"/>
</dbReference>
<dbReference type="Proteomes" id="UP000095285">
    <property type="component" value="Unassembled WGS sequence"/>
</dbReference>
<dbReference type="PANTHER" id="PTHR11937">
    <property type="entry name" value="ACTIN"/>
    <property type="match status" value="1"/>
</dbReference>
<dbReference type="SMART" id="SM00268">
    <property type="entry name" value="ACTIN"/>
    <property type="match status" value="1"/>
</dbReference>
<name>A0A1I7VNE9_LOALO</name>
<dbReference type="Gene3D" id="3.90.640.10">
    <property type="entry name" value="Actin, Chain A, domain 4"/>
    <property type="match status" value="1"/>
</dbReference>
<dbReference type="PRINTS" id="PR00190">
    <property type="entry name" value="ACTIN"/>
</dbReference>
<dbReference type="FunFam" id="3.90.640.10:FF:000043">
    <property type="entry name" value="AGAP008687-PA-like protein"/>
    <property type="match status" value="1"/>
</dbReference>
<dbReference type="Gene3D" id="3.30.420.40">
    <property type="match status" value="2"/>
</dbReference>
<dbReference type="InterPro" id="IPR004001">
    <property type="entry name" value="Actin_CS"/>
</dbReference>
<proteinExistence type="inferred from homology"/>
<dbReference type="STRING" id="7209.A0A1I7VNE9"/>
<reference evidence="3" key="1">
    <citation type="submission" date="2012-04" db="EMBL/GenBank/DDBJ databases">
        <title>The Genome Sequence of Loa loa.</title>
        <authorList>
            <consortium name="The Broad Institute Genome Sequencing Platform"/>
            <consortium name="Broad Institute Genome Sequencing Center for Infectious Disease"/>
            <person name="Nutman T.B."/>
            <person name="Fink D.L."/>
            <person name="Russ C."/>
            <person name="Young S."/>
            <person name="Zeng Q."/>
            <person name="Gargeya S."/>
            <person name="Alvarado L."/>
            <person name="Berlin A."/>
            <person name="Chapman S.B."/>
            <person name="Chen Z."/>
            <person name="Freedman E."/>
            <person name="Gellesch M."/>
            <person name="Goldberg J."/>
            <person name="Griggs A."/>
            <person name="Gujja S."/>
            <person name="Heilman E.R."/>
            <person name="Heiman D."/>
            <person name="Howarth C."/>
            <person name="Mehta T."/>
            <person name="Neiman D."/>
            <person name="Pearson M."/>
            <person name="Roberts A."/>
            <person name="Saif S."/>
            <person name="Shea T."/>
            <person name="Shenoy N."/>
            <person name="Sisk P."/>
            <person name="Stolte C."/>
            <person name="Sykes S."/>
            <person name="White J."/>
            <person name="Yandava C."/>
            <person name="Haas B."/>
            <person name="Henn M.R."/>
            <person name="Nusbaum C."/>
            <person name="Birren B."/>
        </authorList>
    </citation>
    <scope>NUCLEOTIDE SEQUENCE [LARGE SCALE GENOMIC DNA]</scope>
</reference>
<reference evidence="4" key="2">
    <citation type="submission" date="2016-11" db="UniProtKB">
        <authorList>
            <consortium name="WormBaseParasite"/>
        </authorList>
    </citation>
    <scope>IDENTIFICATION</scope>
</reference>
<evidence type="ECO:0000256" key="1">
    <source>
        <dbReference type="ARBA" id="ARBA00023212"/>
    </source>
</evidence>
<dbReference type="WBParaSite" id="EN70_4485">
    <property type="protein sequence ID" value="EN70_4485"/>
    <property type="gene ID" value="EN70_4485"/>
</dbReference>
<dbReference type="InterPro" id="IPR043129">
    <property type="entry name" value="ATPase_NBD"/>
</dbReference>
<keyword evidence="1" id="KW-0963">Cytoplasm</keyword>
<dbReference type="PROSITE" id="PS00432">
    <property type="entry name" value="ACTINS_2"/>
    <property type="match status" value="1"/>
</dbReference>
<comment type="similarity">
    <text evidence="2">Belongs to the actin family.</text>
</comment>
<keyword evidence="1" id="KW-0206">Cytoskeleton</keyword>